<gene>
    <name evidence="2" type="ORF">EZ428_17920</name>
</gene>
<dbReference type="RefSeq" id="WP_131554575.1">
    <property type="nucleotide sequence ID" value="NZ_SJSK01000005.1"/>
</dbReference>
<dbReference type="InterPro" id="IPR050228">
    <property type="entry name" value="Carboxylesterase_BioH"/>
</dbReference>
<dbReference type="Pfam" id="PF12697">
    <property type="entry name" value="Abhydrolase_6"/>
    <property type="match status" value="1"/>
</dbReference>
<dbReference type="Gene3D" id="3.40.50.1820">
    <property type="entry name" value="alpha/beta hydrolase"/>
    <property type="match status" value="1"/>
</dbReference>
<feature type="domain" description="AB hydrolase-1" evidence="1">
    <location>
        <begin position="45"/>
        <end position="276"/>
    </location>
</feature>
<dbReference type="AlphaFoldDB" id="A0A4R0MP05"/>
<comment type="caution">
    <text evidence="2">The sequence shown here is derived from an EMBL/GenBank/DDBJ whole genome shotgun (WGS) entry which is preliminary data.</text>
</comment>
<name>A0A4R0MP05_9SPHI</name>
<evidence type="ECO:0000313" key="2">
    <source>
        <dbReference type="EMBL" id="TCC88520.1"/>
    </source>
</evidence>
<dbReference type="InterPro" id="IPR029058">
    <property type="entry name" value="AB_hydrolase_fold"/>
</dbReference>
<evidence type="ECO:0000259" key="1">
    <source>
        <dbReference type="Pfam" id="PF12697"/>
    </source>
</evidence>
<keyword evidence="3" id="KW-1185">Reference proteome</keyword>
<dbReference type="GO" id="GO:0016787">
    <property type="term" value="F:hydrolase activity"/>
    <property type="evidence" value="ECO:0007669"/>
    <property type="project" value="UniProtKB-KW"/>
</dbReference>
<organism evidence="2 3">
    <name type="scientific">Pedobacter frigiditerrae</name>
    <dbReference type="NCBI Taxonomy" id="2530452"/>
    <lineage>
        <taxon>Bacteria</taxon>
        <taxon>Pseudomonadati</taxon>
        <taxon>Bacteroidota</taxon>
        <taxon>Sphingobacteriia</taxon>
        <taxon>Sphingobacteriales</taxon>
        <taxon>Sphingobacteriaceae</taxon>
        <taxon>Pedobacter</taxon>
    </lineage>
</organism>
<dbReference type="EMBL" id="SJSK01000005">
    <property type="protein sequence ID" value="TCC88520.1"/>
    <property type="molecule type" value="Genomic_DNA"/>
</dbReference>
<dbReference type="PANTHER" id="PTHR43194">
    <property type="entry name" value="HYDROLASE ALPHA/BETA FOLD FAMILY"/>
    <property type="match status" value="1"/>
</dbReference>
<protein>
    <submittedName>
        <fullName evidence="2">Alpha/beta hydrolase</fullName>
    </submittedName>
</protein>
<dbReference type="OrthoDB" id="9814966at2"/>
<reference evidence="2 3" key="1">
    <citation type="submission" date="2019-02" db="EMBL/GenBank/DDBJ databases">
        <title>Pedobacter sp. RP-1-13 sp. nov., isolated from Arctic soil.</title>
        <authorList>
            <person name="Dahal R.H."/>
        </authorList>
    </citation>
    <scope>NUCLEOTIDE SEQUENCE [LARGE SCALE GENOMIC DNA]</scope>
    <source>
        <strain evidence="2 3">RP-1-13</strain>
    </source>
</reference>
<dbReference type="SUPFAM" id="SSF53474">
    <property type="entry name" value="alpha/beta-Hydrolases"/>
    <property type="match status" value="1"/>
</dbReference>
<accession>A0A4R0MP05</accession>
<evidence type="ECO:0000313" key="3">
    <source>
        <dbReference type="Proteomes" id="UP000292884"/>
    </source>
</evidence>
<keyword evidence="2" id="KW-0378">Hydrolase</keyword>
<dbReference type="InterPro" id="IPR000073">
    <property type="entry name" value="AB_hydrolase_1"/>
</dbReference>
<proteinExistence type="predicted"/>
<sequence length="295" mass="33642">MNNLTQTRSSQRLIFVLTCLFAILYIPRLNAQTNFDAKSLKSKTIVFVTGAFVSNECWAEWEQYFKERGYKTIAPAWPNKEGVPSALRQKHPDSAIAALTLTQVVDHYASIISKLPEKPIVMGHSFGGLITQLLVQRNLAEAGIIYHSVAPKGVISTRWSFIKSVTPALGLFTSKDKTYLMTFKQWQYTFTNGMSLQEQQESYDRLVIPESKRAAKGALTKEGKVDFKKPHVPLLFVSGDKDHIIPSSLNRKNFKRYKDKNSITEYKVFAGRNHYSLSQSTWREDADYILDWLSF</sequence>
<dbReference type="PANTHER" id="PTHR43194:SF2">
    <property type="entry name" value="PEROXISOMAL MEMBRANE PROTEIN LPX1"/>
    <property type="match status" value="1"/>
</dbReference>
<dbReference type="Proteomes" id="UP000292884">
    <property type="component" value="Unassembled WGS sequence"/>
</dbReference>